<comment type="caution">
    <text evidence="1">The sequence shown here is derived from an EMBL/GenBank/DDBJ whole genome shotgun (WGS) entry which is preliminary data.</text>
</comment>
<keyword evidence="2" id="KW-1185">Reference proteome</keyword>
<reference evidence="1 2" key="2">
    <citation type="submission" date="2018-05" db="EMBL/GenBank/DDBJ databases">
        <title>Algibacter marinivivus sp. nov., isolated from sample around a algae.</title>
        <authorList>
            <person name="Zhong X."/>
        </authorList>
    </citation>
    <scope>NUCLEOTIDE SEQUENCE [LARGE SCALE GENOMIC DNA]</scope>
    <source>
        <strain evidence="1 2">ZY111</strain>
    </source>
</reference>
<sequence length="218" mass="25095">MLFLLSCGNEKVLQLPEINHSEITDIKDVSHAYLFYDKTKEDSVELNRKNLISTTNWLINVDKRLTLKQAIPHIKYLQDKKANSSHKNEKAKNYFTCNDTSIKNLGFVEFTNTTYRNESLSSYNGKKSNLDDLGNSIAIAFEDYNNITIASTVLKSMIVETTKDSLSHYLKKCDTINSIILLNFNEELSFQNYIEYKSIISETDLNDSEISNNEFIFN</sequence>
<reference evidence="2" key="1">
    <citation type="submission" date="2018-05" db="EMBL/GenBank/DDBJ databases">
        <title>Algibacter marinivivus sp. nov., isolated from sample around a algae.</title>
        <authorList>
            <person name="Lu D."/>
        </authorList>
    </citation>
    <scope>NUCLEOTIDE SEQUENCE [LARGE SCALE GENOMIC DNA]</scope>
    <source>
        <strain evidence="2">ZY111</strain>
    </source>
</reference>
<dbReference type="Proteomes" id="UP000245375">
    <property type="component" value="Unassembled WGS sequence"/>
</dbReference>
<accession>A0A2U2X5N5</accession>
<dbReference type="AlphaFoldDB" id="A0A2U2X5N5"/>
<gene>
    <name evidence="1" type="ORF">DIS18_00695</name>
</gene>
<evidence type="ECO:0000313" key="1">
    <source>
        <dbReference type="EMBL" id="PWH83106.1"/>
    </source>
</evidence>
<evidence type="ECO:0000313" key="2">
    <source>
        <dbReference type="Proteomes" id="UP000245375"/>
    </source>
</evidence>
<dbReference type="EMBL" id="QFRI01000001">
    <property type="protein sequence ID" value="PWH83106.1"/>
    <property type="molecule type" value="Genomic_DNA"/>
</dbReference>
<name>A0A2U2X5N5_9FLAO</name>
<proteinExistence type="predicted"/>
<organism evidence="1 2">
    <name type="scientific">Algibacter marinivivus</name>
    <dbReference type="NCBI Taxonomy" id="2100723"/>
    <lineage>
        <taxon>Bacteria</taxon>
        <taxon>Pseudomonadati</taxon>
        <taxon>Bacteroidota</taxon>
        <taxon>Flavobacteriia</taxon>
        <taxon>Flavobacteriales</taxon>
        <taxon>Flavobacteriaceae</taxon>
        <taxon>Algibacter</taxon>
    </lineage>
</organism>
<protein>
    <submittedName>
        <fullName evidence="1">Uncharacterized protein</fullName>
    </submittedName>
</protein>